<evidence type="ECO:0000313" key="5">
    <source>
        <dbReference type="Proteomes" id="UP001341840"/>
    </source>
</evidence>
<dbReference type="PANTHER" id="PTHR34795:SF2">
    <property type="entry name" value="NEMATODE RESISTANCE HSPRO2-LIKE PROTEIN"/>
    <property type="match status" value="1"/>
</dbReference>
<accession>A0ABU6TAU4</accession>
<comment type="caution">
    <text evidence="4">The sequence shown here is derived from an EMBL/GenBank/DDBJ whole genome shotgun (WGS) entry which is preliminary data.</text>
</comment>
<feature type="domain" description="Nematode resistance protein-like HSPRO1 N-terminal" evidence="3">
    <location>
        <begin position="1"/>
        <end position="189"/>
    </location>
</feature>
<dbReference type="Proteomes" id="UP001341840">
    <property type="component" value="Unassembled WGS sequence"/>
</dbReference>
<dbReference type="SUPFAM" id="SSF140959">
    <property type="entry name" value="Indolic compounds 2,3-dioxygenase-like"/>
    <property type="match status" value="1"/>
</dbReference>
<dbReference type="InterPro" id="IPR037217">
    <property type="entry name" value="Trp/Indoleamine_2_3_dOase-like"/>
</dbReference>
<organism evidence="4 5">
    <name type="scientific">Stylosanthes scabra</name>
    <dbReference type="NCBI Taxonomy" id="79078"/>
    <lineage>
        <taxon>Eukaryota</taxon>
        <taxon>Viridiplantae</taxon>
        <taxon>Streptophyta</taxon>
        <taxon>Embryophyta</taxon>
        <taxon>Tracheophyta</taxon>
        <taxon>Spermatophyta</taxon>
        <taxon>Magnoliopsida</taxon>
        <taxon>eudicotyledons</taxon>
        <taxon>Gunneridae</taxon>
        <taxon>Pentapetalae</taxon>
        <taxon>rosids</taxon>
        <taxon>fabids</taxon>
        <taxon>Fabales</taxon>
        <taxon>Fabaceae</taxon>
        <taxon>Papilionoideae</taxon>
        <taxon>50 kb inversion clade</taxon>
        <taxon>dalbergioids sensu lato</taxon>
        <taxon>Dalbergieae</taxon>
        <taxon>Pterocarpus clade</taxon>
        <taxon>Stylosanthes</taxon>
    </lineage>
</organism>
<dbReference type="Pfam" id="PF07014">
    <property type="entry name" value="Hs1pro-1_C"/>
    <property type="match status" value="1"/>
</dbReference>
<dbReference type="Gene3D" id="1.20.58.480">
    <property type="match status" value="1"/>
</dbReference>
<dbReference type="PANTHER" id="PTHR34795">
    <property type="entry name" value="NEMATODE RESISTANCE PROTEIN-LIKE HSPRO1"/>
    <property type="match status" value="1"/>
</dbReference>
<feature type="region of interest" description="Disordered" evidence="1">
    <location>
        <begin position="137"/>
        <end position="160"/>
    </location>
</feature>
<evidence type="ECO:0000259" key="2">
    <source>
        <dbReference type="Pfam" id="PF07014"/>
    </source>
</evidence>
<keyword evidence="5" id="KW-1185">Reference proteome</keyword>
<proteinExistence type="predicted"/>
<evidence type="ECO:0000259" key="3">
    <source>
        <dbReference type="Pfam" id="PF07231"/>
    </source>
</evidence>
<dbReference type="InterPro" id="IPR038759">
    <property type="entry name" value="HSPRO1/HSPRO2"/>
</dbReference>
<sequence>MVDLEWKSKMVKSNINVHHPKSPKLTVSDKPFLQTNLPALQLHLTPNDIKTAPFSLCEAYDNYLRLPQLRTLWASKDFPNWAHEPIIKPALHALEITFRFISTVLLDPRPYVNKRHWARRLESLAKAQVQLVATLCEDQEESPETRGEVPVSDVSSSGYKSYSETSLLPRLATWHISKDVAQRILATVEAEMTRCPYTLGLGEPNLAGKPILHYDAICRPKELHSLQTMPFDHVDNFENLNLHATHQIVESWSRAARVLLESVAESVEGRRFEKAARECYTVEQIWKLLAEIEDLHLLMDPNDFMKLKKQITIRCFSDTAAFCFRSKELVEVAKMCREMKRMVPGILEVEVDPKGGPGMVEAAMRVYTQKKAESVVEVLQAMQGIEAAMKRFFYVYKQVMAAVMGSAEGGGNRVDSGDSLSQIFLEPTYFPSLDAAKTFLGYYWGNHENAVA</sequence>
<gene>
    <name evidence="4" type="ORF">PIB30_028948</name>
</gene>
<protein>
    <recommendedName>
        <fullName evidence="6">Nematode resistance protein-like HSPRO2</fullName>
    </recommendedName>
</protein>
<name>A0ABU6TAU4_9FABA</name>
<feature type="domain" description="Hs1pro-1 C-terminal" evidence="2">
    <location>
        <begin position="192"/>
        <end position="445"/>
    </location>
</feature>
<evidence type="ECO:0008006" key="6">
    <source>
        <dbReference type="Google" id="ProtNLM"/>
    </source>
</evidence>
<evidence type="ECO:0000256" key="1">
    <source>
        <dbReference type="SAM" id="MobiDB-lite"/>
    </source>
</evidence>
<dbReference type="Pfam" id="PF07231">
    <property type="entry name" value="Hs1pro-1_N"/>
    <property type="match status" value="1"/>
</dbReference>
<evidence type="ECO:0000313" key="4">
    <source>
        <dbReference type="EMBL" id="MED6145842.1"/>
    </source>
</evidence>
<reference evidence="4 5" key="1">
    <citation type="journal article" date="2023" name="Plants (Basel)">
        <title>Bridging the Gap: Combining Genomics and Transcriptomics Approaches to Understand Stylosanthes scabra, an Orphan Legume from the Brazilian Caatinga.</title>
        <authorList>
            <person name="Ferreira-Neto J.R.C."/>
            <person name="da Silva M.D."/>
            <person name="Binneck E."/>
            <person name="de Melo N.F."/>
            <person name="da Silva R.H."/>
            <person name="de Melo A.L.T.M."/>
            <person name="Pandolfi V."/>
            <person name="Bustamante F.O."/>
            <person name="Brasileiro-Vidal A.C."/>
            <person name="Benko-Iseppon A.M."/>
        </authorList>
    </citation>
    <scope>NUCLEOTIDE SEQUENCE [LARGE SCALE GENOMIC DNA]</scope>
    <source>
        <tissue evidence="4">Leaves</tissue>
    </source>
</reference>
<dbReference type="InterPro" id="IPR009869">
    <property type="entry name" value="HSPRO1_N"/>
</dbReference>
<dbReference type="EMBL" id="JASCZI010090737">
    <property type="protein sequence ID" value="MED6145842.1"/>
    <property type="molecule type" value="Genomic_DNA"/>
</dbReference>
<dbReference type="InterPro" id="IPR009743">
    <property type="entry name" value="Hs1pro-1_C"/>
</dbReference>